<dbReference type="GO" id="GO:0015288">
    <property type="term" value="F:porin activity"/>
    <property type="evidence" value="ECO:0007669"/>
    <property type="project" value="UniProtKB-KW"/>
</dbReference>
<dbReference type="InterPro" id="IPR027385">
    <property type="entry name" value="Beta-barrel_OMP"/>
</dbReference>
<proteinExistence type="predicted"/>
<evidence type="ECO:0000256" key="9">
    <source>
        <dbReference type="ARBA" id="ARBA00023237"/>
    </source>
</evidence>
<dbReference type="InterPro" id="IPR006665">
    <property type="entry name" value="OmpA-like"/>
</dbReference>
<keyword evidence="4" id="KW-0812">Transmembrane</keyword>
<dbReference type="Proteomes" id="UP000681075">
    <property type="component" value="Unassembled WGS sequence"/>
</dbReference>
<evidence type="ECO:0000256" key="3">
    <source>
        <dbReference type="ARBA" id="ARBA00022452"/>
    </source>
</evidence>
<dbReference type="PRINTS" id="PR01021">
    <property type="entry name" value="OMPADOMAIN"/>
</dbReference>
<comment type="subcellular location">
    <subcellularLocation>
        <location evidence="1">Cell outer membrane</location>
        <topology evidence="1">Multi-pass membrane protein</topology>
    </subcellularLocation>
</comment>
<evidence type="ECO:0000313" key="13">
    <source>
        <dbReference type="EMBL" id="GIL40343.1"/>
    </source>
</evidence>
<dbReference type="GO" id="GO:0046930">
    <property type="term" value="C:pore complex"/>
    <property type="evidence" value="ECO:0007669"/>
    <property type="project" value="UniProtKB-KW"/>
</dbReference>
<evidence type="ECO:0000256" key="2">
    <source>
        <dbReference type="ARBA" id="ARBA00022448"/>
    </source>
</evidence>
<evidence type="ECO:0000256" key="1">
    <source>
        <dbReference type="ARBA" id="ARBA00004571"/>
    </source>
</evidence>
<dbReference type="PANTHER" id="PTHR30329">
    <property type="entry name" value="STATOR ELEMENT OF FLAGELLAR MOTOR COMPLEX"/>
    <property type="match status" value="1"/>
</dbReference>
<dbReference type="SUPFAM" id="SSF103088">
    <property type="entry name" value="OmpA-like"/>
    <property type="match status" value="1"/>
</dbReference>
<feature type="domain" description="OmpA-like" evidence="12">
    <location>
        <begin position="232"/>
        <end position="346"/>
    </location>
</feature>
<dbReference type="GO" id="GO:0009279">
    <property type="term" value="C:cell outer membrane"/>
    <property type="evidence" value="ECO:0007669"/>
    <property type="project" value="UniProtKB-SubCell"/>
</dbReference>
<dbReference type="Gene3D" id="2.40.160.20">
    <property type="match status" value="1"/>
</dbReference>
<dbReference type="InterPro" id="IPR050330">
    <property type="entry name" value="Bact_OuterMem_StrucFunc"/>
</dbReference>
<dbReference type="InterPro" id="IPR036737">
    <property type="entry name" value="OmpA-like_sf"/>
</dbReference>
<comment type="caution">
    <text evidence="13">The sequence shown here is derived from an EMBL/GenBank/DDBJ whole genome shotgun (WGS) entry which is preliminary data.</text>
</comment>
<evidence type="ECO:0000313" key="14">
    <source>
        <dbReference type="Proteomes" id="UP000681075"/>
    </source>
</evidence>
<evidence type="ECO:0000256" key="8">
    <source>
        <dbReference type="ARBA" id="ARBA00023136"/>
    </source>
</evidence>
<feature type="chain" id="PRO_5035913221" evidence="11">
    <location>
        <begin position="28"/>
        <end position="346"/>
    </location>
</feature>
<evidence type="ECO:0000256" key="11">
    <source>
        <dbReference type="SAM" id="SignalP"/>
    </source>
</evidence>
<keyword evidence="2" id="KW-0813">Transport</keyword>
<evidence type="ECO:0000256" key="7">
    <source>
        <dbReference type="ARBA" id="ARBA00023114"/>
    </source>
</evidence>
<keyword evidence="7" id="KW-0626">Porin</keyword>
<dbReference type="Gene3D" id="3.30.1330.60">
    <property type="entry name" value="OmpA-like domain"/>
    <property type="match status" value="1"/>
</dbReference>
<sequence>MTRNWSLRGTAAALAVAAAAFSAPAHADGFYIGLNGGWNWAQNQKVDVGTLGIAGATGTYKAKHDDGYAINGAVGYAWTNGFRTEFEIGYKENQFKTALGVGGMNGRAQVWSAMANVYYDIPVSFPLKPYVGGGLGVANWDVKGGLTNSAIRVNDDTSDIAWQAIAGVSYNINPNWALNLEYRYFETPLGSSSGPKGIRNDYSSQMALIGLRYNFGVQQQAVVEQKVAAPAPAPVKAPRSYLVFFDFDRSDLTPEGTNIVRTAATNAKSGNVTRIEVTGHADRSGSDAYNQRLSQRRAQTVQAELVRDGIPADQIAVFAKGESQPLVPTPDGVREPQNRRVEIVYK</sequence>
<keyword evidence="8 10" id="KW-0472">Membrane</keyword>
<evidence type="ECO:0000256" key="4">
    <source>
        <dbReference type="ARBA" id="ARBA00022692"/>
    </source>
</evidence>
<evidence type="ECO:0000256" key="10">
    <source>
        <dbReference type="PROSITE-ProRule" id="PRU00473"/>
    </source>
</evidence>
<dbReference type="Pfam" id="PF13505">
    <property type="entry name" value="OMP_b-brl"/>
    <property type="match status" value="1"/>
</dbReference>
<dbReference type="PROSITE" id="PS51123">
    <property type="entry name" value="OMPA_2"/>
    <property type="match status" value="1"/>
</dbReference>
<dbReference type="RefSeq" id="WP_420243443.1">
    <property type="nucleotide sequence ID" value="NZ_BOPV01000001.1"/>
</dbReference>
<dbReference type="EMBL" id="BOPV01000001">
    <property type="protein sequence ID" value="GIL40343.1"/>
    <property type="molecule type" value="Genomic_DNA"/>
</dbReference>
<organism evidence="13 14">
    <name type="scientific">Roseiterribacter gracilis</name>
    <dbReference type="NCBI Taxonomy" id="2812848"/>
    <lineage>
        <taxon>Bacteria</taxon>
        <taxon>Pseudomonadati</taxon>
        <taxon>Pseudomonadota</taxon>
        <taxon>Alphaproteobacteria</taxon>
        <taxon>Rhodospirillales</taxon>
        <taxon>Roseiterribacteraceae</taxon>
        <taxon>Roseiterribacter</taxon>
    </lineage>
</organism>
<keyword evidence="14" id="KW-1185">Reference proteome</keyword>
<keyword evidence="6" id="KW-0406">Ion transport</keyword>
<dbReference type="PANTHER" id="PTHR30329:SF21">
    <property type="entry name" value="LIPOPROTEIN YIAD-RELATED"/>
    <property type="match status" value="1"/>
</dbReference>
<accession>A0A8S8XA55</accession>
<dbReference type="GO" id="GO:0006811">
    <property type="term" value="P:monoatomic ion transport"/>
    <property type="evidence" value="ECO:0007669"/>
    <property type="project" value="UniProtKB-KW"/>
</dbReference>
<keyword evidence="5 11" id="KW-0732">Signal</keyword>
<evidence type="ECO:0000256" key="5">
    <source>
        <dbReference type="ARBA" id="ARBA00022729"/>
    </source>
</evidence>
<dbReference type="Pfam" id="PF00691">
    <property type="entry name" value="OmpA"/>
    <property type="match status" value="1"/>
</dbReference>
<dbReference type="SUPFAM" id="SSF56925">
    <property type="entry name" value="OMPA-like"/>
    <property type="match status" value="1"/>
</dbReference>
<protein>
    <submittedName>
        <fullName evidence="13">Membrane protein</fullName>
    </submittedName>
</protein>
<keyword evidence="9" id="KW-0998">Cell outer membrane</keyword>
<dbReference type="AlphaFoldDB" id="A0A8S8XA55"/>
<evidence type="ECO:0000256" key="6">
    <source>
        <dbReference type="ARBA" id="ARBA00023065"/>
    </source>
</evidence>
<name>A0A8S8XA55_9PROT</name>
<dbReference type="InterPro" id="IPR011250">
    <property type="entry name" value="OMP/PagP_B-barrel"/>
</dbReference>
<evidence type="ECO:0000259" key="12">
    <source>
        <dbReference type="PROSITE" id="PS51123"/>
    </source>
</evidence>
<feature type="signal peptide" evidence="11">
    <location>
        <begin position="1"/>
        <end position="27"/>
    </location>
</feature>
<gene>
    <name evidence="13" type="ORF">TMPK1_25800</name>
</gene>
<dbReference type="CDD" id="cd07185">
    <property type="entry name" value="OmpA_C-like"/>
    <property type="match status" value="1"/>
</dbReference>
<dbReference type="InterPro" id="IPR006664">
    <property type="entry name" value="OMP_bac"/>
</dbReference>
<reference evidence="13" key="1">
    <citation type="submission" date="2021-02" db="EMBL/GenBank/DDBJ databases">
        <title>Genome sequence of Rhodospirillales sp. strain TMPK1 isolated from soil.</title>
        <authorList>
            <person name="Nakai R."/>
            <person name="Kusada H."/>
            <person name="Tamaki H."/>
        </authorList>
    </citation>
    <scope>NUCLEOTIDE SEQUENCE</scope>
    <source>
        <strain evidence="13">TMPK1</strain>
    </source>
</reference>
<keyword evidence="3" id="KW-1134">Transmembrane beta strand</keyword>